<dbReference type="EMBL" id="RMBX01000014">
    <property type="protein sequence ID" value="RPD38736.1"/>
    <property type="molecule type" value="Genomic_DNA"/>
</dbReference>
<feature type="domain" description="Outer membrane protein beta-barrel" evidence="2">
    <location>
        <begin position="223"/>
        <end position="388"/>
    </location>
</feature>
<dbReference type="InterPro" id="IPR025665">
    <property type="entry name" value="Beta-barrel_OMP_2"/>
</dbReference>
<accession>A0A3N4MAJ6</accession>
<keyword evidence="1" id="KW-0732">Signal</keyword>
<reference evidence="4" key="1">
    <citation type="submission" date="2018-11" db="EMBL/GenBank/DDBJ databases">
        <title>Chitinophaga lutea sp.nov., isolate from arsenic contaminated soil.</title>
        <authorList>
            <person name="Zong Y."/>
        </authorList>
    </citation>
    <scope>NUCLEOTIDE SEQUENCE [LARGE SCALE GENOMIC DNA]</scope>
    <source>
        <strain evidence="4">YLT18</strain>
    </source>
</reference>
<comment type="caution">
    <text evidence="3">The sequence shown here is derived from an EMBL/GenBank/DDBJ whole genome shotgun (WGS) entry which is preliminary data.</text>
</comment>
<dbReference type="RefSeq" id="WP_120518717.1">
    <property type="nucleotide sequence ID" value="NZ_QXZY01000014.1"/>
</dbReference>
<organism evidence="3 4">
    <name type="scientific">Chitinophaga barathri</name>
    <dbReference type="NCBI Taxonomy" id="1647451"/>
    <lineage>
        <taxon>Bacteria</taxon>
        <taxon>Pseudomonadati</taxon>
        <taxon>Bacteroidota</taxon>
        <taxon>Chitinophagia</taxon>
        <taxon>Chitinophagales</taxon>
        <taxon>Chitinophagaceae</taxon>
        <taxon>Chitinophaga</taxon>
    </lineage>
</organism>
<evidence type="ECO:0000313" key="4">
    <source>
        <dbReference type="Proteomes" id="UP000279089"/>
    </source>
</evidence>
<name>A0A3N4MAJ6_9BACT</name>
<evidence type="ECO:0000256" key="1">
    <source>
        <dbReference type="SAM" id="SignalP"/>
    </source>
</evidence>
<protein>
    <submittedName>
        <fullName evidence="3">PorT family protein</fullName>
    </submittedName>
</protein>
<proteinExistence type="predicted"/>
<feature type="chain" id="PRO_5018024764" evidence="1">
    <location>
        <begin position="19"/>
        <end position="414"/>
    </location>
</feature>
<feature type="signal peptide" evidence="1">
    <location>
        <begin position="1"/>
        <end position="18"/>
    </location>
</feature>
<dbReference type="OrthoDB" id="677565at2"/>
<dbReference type="Proteomes" id="UP000279089">
    <property type="component" value="Unassembled WGS sequence"/>
</dbReference>
<gene>
    <name evidence="3" type="ORF">EG028_23815</name>
</gene>
<keyword evidence="4" id="KW-1185">Reference proteome</keyword>
<sequence>MKSLYLTCACLLAALSLAAQQNFIPGTLLLRNGDSIRGLIDYRKWDVSPLQIVFRENGGTEKNYKPGDIKGFRVAENEELHLSISAVLDVTNETVNELSASSARDTITGEHFFRVMMDGPVKLLLYTDRNSREHYAVMENGDVTQLVKKEVFIDNPESVDYHKLKTHNFYRQQLVNIVGKCVPEHKMLRMDYSEKAIRKVLQQYVACRYPGEQVTFRKEDRQTRATLGVMGGGSLNFTRFTGSHPLANGKYGGKISPVLGLFLDIPISRNRQKFSWNNEVVYTSRAMASNFMRNGLNYSVDVDLQYIQVQTMVKYTYPKGNLRPYVNAGVAGAISIGGKDELRRTGEFNSYIPPAEKALDGGREFMLPLMAGVGVRYNKLHAEARFVLPHNISPFLALDSQITGVQLLVRYTLF</sequence>
<evidence type="ECO:0000259" key="2">
    <source>
        <dbReference type="Pfam" id="PF13568"/>
    </source>
</evidence>
<dbReference type="Pfam" id="PF13568">
    <property type="entry name" value="OMP_b-brl_2"/>
    <property type="match status" value="1"/>
</dbReference>
<evidence type="ECO:0000313" key="3">
    <source>
        <dbReference type="EMBL" id="RPD38736.1"/>
    </source>
</evidence>
<dbReference type="AlphaFoldDB" id="A0A3N4MAJ6"/>